<sequence length="200" mass="22984">MASITKNPLFDAVADDHQEMYEYYDQFVKHNGQPEVQQKWANQLIWEIARHAVGEEIVVYPLMEKYLGEEGLKLANEDRAEHQFVKEKLYTLEADMKVGTPEYDQLLKVVMDHLHRHNDSEEQKDLPLLTAKIGHEGSLTAASQFKRTKKFAPTHAHPMAPNRPPFETVVGLMAAPVDKLIDLFESWPSEEEMKEAKGKD</sequence>
<accession>A0A8H5AZE0</accession>
<comment type="caution">
    <text evidence="2">The sequence shown here is derived from an EMBL/GenBank/DDBJ whole genome shotgun (WGS) entry which is preliminary data.</text>
</comment>
<evidence type="ECO:0000313" key="3">
    <source>
        <dbReference type="Proteomes" id="UP000541558"/>
    </source>
</evidence>
<evidence type="ECO:0000313" key="2">
    <source>
        <dbReference type="EMBL" id="KAF5313713.1"/>
    </source>
</evidence>
<organism evidence="2 3">
    <name type="scientific">Ephemerocybe angulata</name>
    <dbReference type="NCBI Taxonomy" id="980116"/>
    <lineage>
        <taxon>Eukaryota</taxon>
        <taxon>Fungi</taxon>
        <taxon>Dikarya</taxon>
        <taxon>Basidiomycota</taxon>
        <taxon>Agaricomycotina</taxon>
        <taxon>Agaricomycetes</taxon>
        <taxon>Agaricomycetidae</taxon>
        <taxon>Agaricales</taxon>
        <taxon>Agaricineae</taxon>
        <taxon>Psathyrellaceae</taxon>
        <taxon>Ephemerocybe</taxon>
    </lineage>
</organism>
<evidence type="ECO:0000259" key="1">
    <source>
        <dbReference type="Pfam" id="PF01814"/>
    </source>
</evidence>
<name>A0A8H5AZE0_9AGAR</name>
<dbReference type="OrthoDB" id="9983919at2759"/>
<dbReference type="EMBL" id="JAACJK010000223">
    <property type="protein sequence ID" value="KAF5313713.1"/>
    <property type="molecule type" value="Genomic_DNA"/>
</dbReference>
<dbReference type="AlphaFoldDB" id="A0A8H5AZE0"/>
<keyword evidence="3" id="KW-1185">Reference proteome</keyword>
<reference evidence="2 3" key="1">
    <citation type="journal article" date="2020" name="ISME J.">
        <title>Uncovering the hidden diversity of litter-decomposition mechanisms in mushroom-forming fungi.</title>
        <authorList>
            <person name="Floudas D."/>
            <person name="Bentzer J."/>
            <person name="Ahren D."/>
            <person name="Johansson T."/>
            <person name="Persson P."/>
            <person name="Tunlid A."/>
        </authorList>
    </citation>
    <scope>NUCLEOTIDE SEQUENCE [LARGE SCALE GENOMIC DNA]</scope>
    <source>
        <strain evidence="2 3">CBS 175.51</strain>
    </source>
</reference>
<dbReference type="InterPro" id="IPR012312">
    <property type="entry name" value="Hemerythrin-like"/>
</dbReference>
<protein>
    <recommendedName>
        <fullName evidence="1">Hemerythrin-like domain-containing protein</fullName>
    </recommendedName>
</protein>
<feature type="domain" description="Hemerythrin-like" evidence="1">
    <location>
        <begin position="11"/>
        <end position="129"/>
    </location>
</feature>
<dbReference type="Pfam" id="PF01814">
    <property type="entry name" value="Hemerythrin"/>
    <property type="match status" value="1"/>
</dbReference>
<dbReference type="PANTHER" id="PTHR35585:SF1">
    <property type="entry name" value="HHE DOMAIN PROTEIN (AFU_ORTHOLOGUE AFUA_4G00730)"/>
    <property type="match status" value="1"/>
</dbReference>
<gene>
    <name evidence="2" type="ORF">D9611_010213</name>
</gene>
<dbReference type="Proteomes" id="UP000541558">
    <property type="component" value="Unassembled WGS sequence"/>
</dbReference>
<dbReference type="PANTHER" id="PTHR35585">
    <property type="entry name" value="HHE DOMAIN PROTEIN (AFU_ORTHOLOGUE AFUA_4G00730)"/>
    <property type="match status" value="1"/>
</dbReference>
<proteinExistence type="predicted"/>